<evidence type="ECO:0000259" key="2">
    <source>
        <dbReference type="PROSITE" id="PS51898"/>
    </source>
</evidence>
<evidence type="ECO:0000313" key="4">
    <source>
        <dbReference type="Proteomes" id="UP001464891"/>
    </source>
</evidence>
<evidence type="ECO:0000313" key="3">
    <source>
        <dbReference type="EMBL" id="MEP0817224.1"/>
    </source>
</evidence>
<proteinExistence type="predicted"/>
<accession>A0ABV0J626</accession>
<evidence type="ECO:0000256" key="1">
    <source>
        <dbReference type="ARBA" id="ARBA00023172"/>
    </source>
</evidence>
<comment type="caution">
    <text evidence="3">The sequence shown here is derived from an EMBL/GenBank/DDBJ whole genome shotgun (WGS) entry which is preliminary data.</text>
</comment>
<reference evidence="3 4" key="1">
    <citation type="submission" date="2022-04" db="EMBL/GenBank/DDBJ databases">
        <title>Positive selection, recombination, and allopatry shape intraspecific diversity of widespread and dominant cyanobacteria.</title>
        <authorList>
            <person name="Wei J."/>
            <person name="Shu W."/>
            <person name="Hu C."/>
        </authorList>
    </citation>
    <scope>NUCLEOTIDE SEQUENCE [LARGE SCALE GENOMIC DNA]</scope>
    <source>
        <strain evidence="3 4">GB2-A4</strain>
    </source>
</reference>
<dbReference type="InterPro" id="IPR002104">
    <property type="entry name" value="Integrase_catalytic"/>
</dbReference>
<dbReference type="SUPFAM" id="SSF56349">
    <property type="entry name" value="DNA breaking-rejoining enzymes"/>
    <property type="match status" value="1"/>
</dbReference>
<gene>
    <name evidence="3" type="ORF">NC998_08960</name>
</gene>
<dbReference type="Proteomes" id="UP001464891">
    <property type="component" value="Unassembled WGS sequence"/>
</dbReference>
<protein>
    <submittedName>
        <fullName evidence="3">Site-specific integrase</fullName>
    </submittedName>
</protein>
<dbReference type="InterPro" id="IPR011010">
    <property type="entry name" value="DNA_brk_join_enz"/>
</dbReference>
<dbReference type="PROSITE" id="PS51898">
    <property type="entry name" value="TYR_RECOMBINASE"/>
    <property type="match status" value="1"/>
</dbReference>
<name>A0ABV0J626_9CYAN</name>
<dbReference type="InterPro" id="IPR013762">
    <property type="entry name" value="Integrase-like_cat_sf"/>
</dbReference>
<feature type="domain" description="Tyr recombinase" evidence="2">
    <location>
        <begin position="209"/>
        <end position="379"/>
    </location>
</feature>
<dbReference type="RefSeq" id="WP_190438009.1">
    <property type="nucleotide sequence ID" value="NZ_JAMPKM010000004.1"/>
</dbReference>
<dbReference type="Gene3D" id="1.10.443.10">
    <property type="entry name" value="Intergrase catalytic core"/>
    <property type="match status" value="1"/>
</dbReference>
<keyword evidence="1" id="KW-0233">DNA recombination</keyword>
<sequence>MTDANQALDAKILQVNQRLKAAKLGLQIERRGQKLNLRGTLPPRPDSSRLRPHQQRLVLGLSATPSGLKQAEQEVKVIAAQLIQKTFDWRHYLAVSGGGRLYDLDLPEQIQVFEEHFLMQPQRIKNSASAKTTWRFTYAPYLRKLVAIAQEHPKFSLAEAIYATVRSTDDQSRSRQACCTALSALAEFLNLELPIDLKSLWGSYSPNQTQARELPSDELIVKTFEQIPNPAWRFVYGIMATYGLRNHEVFFSDYSGLSQGDAASTIQVLSTTKTGSHEVWPFFPEWIEQFDLRSICLPPVDTDLNRTTLQRVGQQVTTQFRRYQVPFSPYDLRHAWAVRTIHFGLPDTVAARMMGHSVTVHTRTYHQWLTRRDQQQAVEAALNRTQLKAPLR</sequence>
<keyword evidence="4" id="KW-1185">Reference proteome</keyword>
<organism evidence="3 4">
    <name type="scientific">Trichocoleus desertorum GB2-A4</name>
    <dbReference type="NCBI Taxonomy" id="2933944"/>
    <lineage>
        <taxon>Bacteria</taxon>
        <taxon>Bacillati</taxon>
        <taxon>Cyanobacteriota</taxon>
        <taxon>Cyanophyceae</taxon>
        <taxon>Leptolyngbyales</taxon>
        <taxon>Trichocoleusaceae</taxon>
        <taxon>Trichocoleus</taxon>
    </lineage>
</organism>
<dbReference type="EMBL" id="JAMPKM010000004">
    <property type="protein sequence ID" value="MEP0817224.1"/>
    <property type="molecule type" value="Genomic_DNA"/>
</dbReference>
<dbReference type="CDD" id="cd00796">
    <property type="entry name" value="INT_Rci_Hp1_C"/>
    <property type="match status" value="1"/>
</dbReference>